<evidence type="ECO:0000313" key="1">
    <source>
        <dbReference type="EMBL" id="DAF93749.1"/>
    </source>
</evidence>
<organism evidence="1">
    <name type="scientific">Myoviridae sp. ctshb19</name>
    <dbReference type="NCBI Taxonomy" id="2825194"/>
    <lineage>
        <taxon>Viruses</taxon>
        <taxon>Duplodnaviria</taxon>
        <taxon>Heunggongvirae</taxon>
        <taxon>Uroviricota</taxon>
        <taxon>Caudoviricetes</taxon>
    </lineage>
</organism>
<name>A0A8S5UGY8_9CAUD</name>
<reference evidence="1" key="1">
    <citation type="journal article" date="2021" name="Proc. Natl. Acad. Sci. U.S.A.">
        <title>A Catalog of Tens of Thousands of Viruses from Human Metagenomes Reveals Hidden Associations with Chronic Diseases.</title>
        <authorList>
            <person name="Tisza M.J."/>
            <person name="Buck C.B."/>
        </authorList>
    </citation>
    <scope>NUCLEOTIDE SEQUENCE</scope>
    <source>
        <strain evidence="1">Ctshb19</strain>
    </source>
</reference>
<proteinExistence type="predicted"/>
<dbReference type="EMBL" id="BK016086">
    <property type="protein sequence ID" value="DAF93749.1"/>
    <property type="molecule type" value="Genomic_DNA"/>
</dbReference>
<protein>
    <submittedName>
        <fullName evidence="1">Uncharacterized protein</fullName>
    </submittedName>
</protein>
<sequence>MKDCSTLPVIAPQEMPVSKFTAVCGNWLTVCGKGKHKISYFVGFQQGPITVWYQRENIEDELYIYQDGEVIAAAPLASMNGSFSFDYAPVHPNAGGDEIILTHEGMAVGSRAHIHLLCPVDPCLPAVAPQPSPVDTTLICGRQWHQAGYVKKNTILLGENKGTVQLVWSVVGNSLVNVFQGKRLLLQMTPDREDVFTFEYDPELGDVWVQTQGTGSVDYIFTCPYNEEEVEIPTYEFVCGASEDYVFNAPQLTELLLPDQREGTIDFRVTLEETTSLIFSQNNVPFYVVSAHSGTVNFSFDYTPDKGKITVQADGYGEVKLFAKCPYKAPDPIPVDVYMDCGATLNTYPGYSNITVQMNDVSGETIIDLVVTETQLEIINGGASRFISQSGSYTFDYDKTQPLIVKARGNDFQMRLSCPVLQPITPTIDCGVERTIESLANITMRYGSTAGNTTITTNLDVAVYRDNVLVGVGKSVTFFYPGTGVVKVVSETLDQQLTISSTCPQNKVLPCGDTLVDFSGGDVIDVAFATPKIRGHVTVKIEITGTVSALFRLGTTVVHTSTATETFESIWNTADGLRVTATGSGTFKLSVSCAVPIYIVGEEDKTERVDCKAGETAGGVEGGNTYVTASWKVITWSDGSTTQTTKTYDGVCMPIAEAPMGIPRWGVAMFANRLFTGGPIASEITEEEAMYGVVANPSPSGRNYTHWAGIQEFANSVMTNQFNMSTDTPGVITPTITVDDFVYVMWDKRAANKVKIINLGNNFEVEFEGVLWRNDLLGNYEGLPEYNPNLPIYHTVQYDDGNGLRDWIIIRQETTTLPEFSPRTDSYSIQYVVD</sequence>
<accession>A0A8S5UGY8</accession>